<dbReference type="PANTHER" id="PTHR21666">
    <property type="entry name" value="PEPTIDASE-RELATED"/>
    <property type="match status" value="1"/>
</dbReference>
<organism evidence="10 11">
    <name type="scientific">Roseospira navarrensis</name>
    <dbReference type="NCBI Taxonomy" id="140058"/>
    <lineage>
        <taxon>Bacteria</taxon>
        <taxon>Pseudomonadati</taxon>
        <taxon>Pseudomonadota</taxon>
        <taxon>Alphaproteobacteria</taxon>
        <taxon>Rhodospirillales</taxon>
        <taxon>Rhodospirillaceae</taxon>
        <taxon>Roseospira</taxon>
    </lineage>
</organism>
<dbReference type="OrthoDB" id="9809144at2"/>
<keyword evidence="2" id="KW-0645">Protease</keyword>
<feature type="coiled-coil region" evidence="7">
    <location>
        <begin position="51"/>
        <end position="120"/>
    </location>
</feature>
<evidence type="ECO:0000256" key="7">
    <source>
        <dbReference type="SAM" id="Coils"/>
    </source>
</evidence>
<feature type="compositionally biased region" description="Pro residues" evidence="8">
    <location>
        <begin position="306"/>
        <end position="315"/>
    </location>
</feature>
<dbReference type="SUPFAM" id="SSF51261">
    <property type="entry name" value="Duplicated hybrid motif"/>
    <property type="match status" value="1"/>
</dbReference>
<evidence type="ECO:0000256" key="2">
    <source>
        <dbReference type="ARBA" id="ARBA00022670"/>
    </source>
</evidence>
<dbReference type="GO" id="GO:0004222">
    <property type="term" value="F:metalloendopeptidase activity"/>
    <property type="evidence" value="ECO:0007669"/>
    <property type="project" value="TreeGrafter"/>
</dbReference>
<proteinExistence type="predicted"/>
<feature type="domain" description="M23ase beta-sheet core" evidence="9">
    <location>
        <begin position="372"/>
        <end position="461"/>
    </location>
</feature>
<keyword evidence="4" id="KW-0378">Hydrolase</keyword>
<keyword evidence="7" id="KW-0175">Coiled coil</keyword>
<feature type="compositionally biased region" description="Basic and acidic residues" evidence="8">
    <location>
        <begin position="275"/>
        <end position="288"/>
    </location>
</feature>
<dbReference type="PANTHER" id="PTHR21666:SF288">
    <property type="entry name" value="CELL DIVISION PROTEIN YTFB"/>
    <property type="match status" value="1"/>
</dbReference>
<dbReference type="InterPro" id="IPR016047">
    <property type="entry name" value="M23ase_b-sheet_dom"/>
</dbReference>
<evidence type="ECO:0000313" key="10">
    <source>
        <dbReference type="EMBL" id="MQX37519.1"/>
    </source>
</evidence>
<keyword evidence="6" id="KW-0482">Metalloprotease</keyword>
<evidence type="ECO:0000256" key="8">
    <source>
        <dbReference type="SAM" id="MobiDB-lite"/>
    </source>
</evidence>
<dbReference type="RefSeq" id="WP_153345072.1">
    <property type="nucleotide sequence ID" value="NZ_WIVE01000045.1"/>
</dbReference>
<keyword evidence="5" id="KW-0862">Zinc</keyword>
<reference evidence="10 11" key="1">
    <citation type="submission" date="2019-10" db="EMBL/GenBank/DDBJ databases">
        <title>Draft whole-genome sequence of the purple nonsulfur photosynthetic bacterium Roseospira navarrensis DSM 15114.</title>
        <authorList>
            <person name="Kyndt J.A."/>
            <person name="Meyer T.E."/>
        </authorList>
    </citation>
    <scope>NUCLEOTIDE SEQUENCE [LARGE SCALE GENOMIC DNA]</scope>
    <source>
        <strain evidence="10 11">DSM 15114</strain>
    </source>
</reference>
<dbReference type="AlphaFoldDB" id="A0A7X1ZGD2"/>
<evidence type="ECO:0000256" key="5">
    <source>
        <dbReference type="ARBA" id="ARBA00022833"/>
    </source>
</evidence>
<keyword evidence="11" id="KW-1185">Reference proteome</keyword>
<feature type="region of interest" description="Disordered" evidence="8">
    <location>
        <begin position="275"/>
        <end position="316"/>
    </location>
</feature>
<dbReference type="InterPro" id="IPR050570">
    <property type="entry name" value="Cell_wall_metabolism_enzyme"/>
</dbReference>
<dbReference type="GO" id="GO:0046872">
    <property type="term" value="F:metal ion binding"/>
    <property type="evidence" value="ECO:0007669"/>
    <property type="project" value="UniProtKB-KW"/>
</dbReference>
<dbReference type="EMBL" id="WIVE01000045">
    <property type="protein sequence ID" value="MQX37519.1"/>
    <property type="molecule type" value="Genomic_DNA"/>
</dbReference>
<evidence type="ECO:0000313" key="11">
    <source>
        <dbReference type="Proteomes" id="UP000434582"/>
    </source>
</evidence>
<dbReference type="Gene3D" id="2.70.70.10">
    <property type="entry name" value="Glucose Permease (Domain IIA)"/>
    <property type="match status" value="1"/>
</dbReference>
<dbReference type="InterPro" id="IPR011055">
    <property type="entry name" value="Dup_hybrid_motif"/>
</dbReference>
<name>A0A7X1ZGD2_9PROT</name>
<evidence type="ECO:0000259" key="9">
    <source>
        <dbReference type="Pfam" id="PF01551"/>
    </source>
</evidence>
<keyword evidence="3" id="KW-0479">Metal-binding</keyword>
<comment type="caution">
    <text evidence="10">The sequence shown here is derived from an EMBL/GenBank/DDBJ whole genome shotgun (WGS) entry which is preliminary data.</text>
</comment>
<evidence type="ECO:0000256" key="6">
    <source>
        <dbReference type="ARBA" id="ARBA00023049"/>
    </source>
</evidence>
<evidence type="ECO:0000256" key="4">
    <source>
        <dbReference type="ARBA" id="ARBA00022801"/>
    </source>
</evidence>
<evidence type="ECO:0000256" key="1">
    <source>
        <dbReference type="ARBA" id="ARBA00001947"/>
    </source>
</evidence>
<gene>
    <name evidence="10" type="ORF">GHC57_13420</name>
</gene>
<protein>
    <submittedName>
        <fullName evidence="10">Peptidoglycan DD-metalloendopeptidase family protein</fullName>
    </submittedName>
</protein>
<dbReference type="Proteomes" id="UP000434582">
    <property type="component" value="Unassembled WGS sequence"/>
</dbReference>
<evidence type="ECO:0000256" key="3">
    <source>
        <dbReference type="ARBA" id="ARBA00022723"/>
    </source>
</evidence>
<feature type="compositionally biased region" description="Low complexity" evidence="8">
    <location>
        <begin position="289"/>
        <end position="305"/>
    </location>
</feature>
<dbReference type="CDD" id="cd12797">
    <property type="entry name" value="M23_peptidase"/>
    <property type="match status" value="1"/>
</dbReference>
<dbReference type="Pfam" id="PF01551">
    <property type="entry name" value="Peptidase_M23"/>
    <property type="match status" value="1"/>
</dbReference>
<feature type="region of interest" description="Disordered" evidence="8">
    <location>
        <begin position="328"/>
        <end position="350"/>
    </location>
</feature>
<accession>A0A7X1ZGD2</accession>
<dbReference type="GO" id="GO:0006508">
    <property type="term" value="P:proteolysis"/>
    <property type="evidence" value="ECO:0007669"/>
    <property type="project" value="UniProtKB-KW"/>
</dbReference>
<sequence>MTGPAPATAIRTGPHPFSRSRASALAGVAVAMAGGVLWASPALPADPATELRTIEERLQAERQAQDALREKREALAAELRQVRDQVIESAAAVQDSEENLSRLEGRLSALREERALVSAALSMRDTQMTHVLTAIQRLAWRPTEALIVQPAPPADTVRSAILLGAAIPRIQENARALASELETLHGLDAAITAQLAEIADEAEALRVAHARLQALFDRKAALQRHTREQEREAALRVERLGREADDLRDLIHRLEEERKRREALAALKRAEDARRQAQAEAEARRRAAEAAAAARAAETATASDDPPAPETPAPEAPLTAAVPASTITAANVPLPPPAPPRTFSTGRGLMPMPVRGEVLTRYGEPDPVGSSSKGVTIRTRDGAQVVAPYDGTVAFAGPFRGYGLLLIIEHTDGYHSLLAGMERLDGHVGQAVRAGEPIGVMGRDAPSLYLELRRDGRPINPLPWMAAGTDTGKG</sequence>
<comment type="cofactor">
    <cofactor evidence="1">
        <name>Zn(2+)</name>
        <dbReference type="ChEBI" id="CHEBI:29105"/>
    </cofactor>
</comment>